<dbReference type="InterPro" id="IPR035644">
    <property type="entry name" value="MraZ_C"/>
</dbReference>
<dbReference type="HAMAP" id="MF_01008">
    <property type="entry name" value="MraZ"/>
    <property type="match status" value="1"/>
</dbReference>
<sequence length="146" mass="16530">MDNLFLGTYTPKLDDKGRLTLPARFRDALAGGVMITKNQHHSLAVYTRERFEELAMRALDASRNNPTARDFQRQLAAGTDEQRPDSQGRITLSAEHRRYASLSKDCVVIGNMQNLEIWDSATWADYQAAQEEDYSEKGFTALDSID</sequence>
<evidence type="ECO:0000259" key="9">
    <source>
        <dbReference type="PROSITE" id="PS51740"/>
    </source>
</evidence>
<dbReference type="InterPro" id="IPR035642">
    <property type="entry name" value="MraZ_N"/>
</dbReference>
<dbReference type="EMBL" id="BMGC01000002">
    <property type="protein sequence ID" value="GGB19210.1"/>
    <property type="molecule type" value="Genomic_DNA"/>
</dbReference>
<accession>A0A916SYJ4</accession>
<dbReference type="InterPro" id="IPR020603">
    <property type="entry name" value="MraZ_dom"/>
</dbReference>
<evidence type="ECO:0000256" key="6">
    <source>
        <dbReference type="ARBA" id="ARBA00023163"/>
    </source>
</evidence>
<dbReference type="NCBIfam" id="TIGR00242">
    <property type="entry name" value="division/cell wall cluster transcriptional repressor MraZ"/>
    <property type="match status" value="1"/>
</dbReference>
<evidence type="ECO:0000256" key="8">
    <source>
        <dbReference type="SAM" id="MobiDB-lite"/>
    </source>
</evidence>
<dbReference type="CDD" id="cd16321">
    <property type="entry name" value="MraZ_C"/>
    <property type="match status" value="1"/>
</dbReference>
<dbReference type="GO" id="GO:2000143">
    <property type="term" value="P:negative regulation of DNA-templated transcription initiation"/>
    <property type="evidence" value="ECO:0007669"/>
    <property type="project" value="TreeGrafter"/>
</dbReference>
<dbReference type="InterPro" id="IPR007159">
    <property type="entry name" value="SpoVT-AbrB_dom"/>
</dbReference>
<organism evidence="10 11">
    <name type="scientific">Gordonia jinhuaensis</name>
    <dbReference type="NCBI Taxonomy" id="1517702"/>
    <lineage>
        <taxon>Bacteria</taxon>
        <taxon>Bacillati</taxon>
        <taxon>Actinomycetota</taxon>
        <taxon>Actinomycetes</taxon>
        <taxon>Mycobacteriales</taxon>
        <taxon>Gordoniaceae</taxon>
        <taxon>Gordonia</taxon>
    </lineage>
</organism>
<keyword evidence="4 7" id="KW-0805">Transcription regulation</keyword>
<comment type="similarity">
    <text evidence="7">Belongs to the MraZ family.</text>
</comment>
<dbReference type="InterPro" id="IPR038619">
    <property type="entry name" value="MraZ_sf"/>
</dbReference>
<evidence type="ECO:0000256" key="2">
    <source>
        <dbReference type="ARBA" id="ARBA00022490"/>
    </source>
</evidence>
<dbReference type="GO" id="GO:0005737">
    <property type="term" value="C:cytoplasm"/>
    <property type="evidence" value="ECO:0007669"/>
    <property type="project" value="UniProtKB-UniRule"/>
</dbReference>
<evidence type="ECO:0000313" key="11">
    <source>
        <dbReference type="Proteomes" id="UP000621454"/>
    </source>
</evidence>
<dbReference type="PANTHER" id="PTHR34701:SF1">
    <property type="entry name" value="TRANSCRIPTIONAL REGULATOR MRAZ"/>
    <property type="match status" value="1"/>
</dbReference>
<keyword evidence="3" id="KW-0677">Repeat</keyword>
<dbReference type="PANTHER" id="PTHR34701">
    <property type="entry name" value="TRANSCRIPTIONAL REGULATOR MRAZ"/>
    <property type="match status" value="1"/>
</dbReference>
<evidence type="ECO:0000256" key="3">
    <source>
        <dbReference type="ARBA" id="ARBA00022737"/>
    </source>
</evidence>
<name>A0A916SYJ4_9ACTN</name>
<feature type="domain" description="SpoVT-AbrB" evidence="9">
    <location>
        <begin position="8"/>
        <end position="50"/>
    </location>
</feature>
<dbReference type="Pfam" id="PF02381">
    <property type="entry name" value="MraZ"/>
    <property type="match status" value="2"/>
</dbReference>
<dbReference type="GO" id="GO:0009295">
    <property type="term" value="C:nucleoid"/>
    <property type="evidence" value="ECO:0007669"/>
    <property type="project" value="UniProtKB-SubCell"/>
</dbReference>
<dbReference type="CDD" id="cd16320">
    <property type="entry name" value="MraZ_N"/>
    <property type="match status" value="1"/>
</dbReference>
<dbReference type="SUPFAM" id="SSF89447">
    <property type="entry name" value="AbrB/MazE/MraZ-like"/>
    <property type="match status" value="1"/>
</dbReference>
<evidence type="ECO:0000256" key="7">
    <source>
        <dbReference type="HAMAP-Rule" id="MF_01008"/>
    </source>
</evidence>
<keyword evidence="6 7" id="KW-0804">Transcription</keyword>
<dbReference type="AlphaFoldDB" id="A0A916SYJ4"/>
<gene>
    <name evidence="7 10" type="primary">mraZ</name>
    <name evidence="10" type="ORF">GCM10011489_04150</name>
</gene>
<keyword evidence="2 7" id="KW-0963">Cytoplasm</keyword>
<evidence type="ECO:0000256" key="1">
    <source>
        <dbReference type="ARBA" id="ARBA00013860"/>
    </source>
</evidence>
<comment type="caution">
    <text evidence="10">The sequence shown here is derived from an EMBL/GenBank/DDBJ whole genome shotgun (WGS) entry which is preliminary data.</text>
</comment>
<evidence type="ECO:0000256" key="5">
    <source>
        <dbReference type="ARBA" id="ARBA00023125"/>
    </source>
</evidence>
<reference evidence="10" key="2">
    <citation type="submission" date="2020-09" db="EMBL/GenBank/DDBJ databases">
        <authorList>
            <person name="Sun Q."/>
            <person name="Zhou Y."/>
        </authorList>
    </citation>
    <scope>NUCLEOTIDE SEQUENCE</scope>
    <source>
        <strain evidence="10">CGMCC 1.12827</strain>
    </source>
</reference>
<reference evidence="10" key="1">
    <citation type="journal article" date="2014" name="Int. J. Syst. Evol. Microbiol.">
        <title>Complete genome sequence of Corynebacterium casei LMG S-19264T (=DSM 44701T), isolated from a smear-ripened cheese.</title>
        <authorList>
            <consortium name="US DOE Joint Genome Institute (JGI-PGF)"/>
            <person name="Walter F."/>
            <person name="Albersmeier A."/>
            <person name="Kalinowski J."/>
            <person name="Ruckert C."/>
        </authorList>
    </citation>
    <scope>NUCLEOTIDE SEQUENCE</scope>
    <source>
        <strain evidence="10">CGMCC 1.12827</strain>
    </source>
</reference>
<dbReference type="GO" id="GO:0003700">
    <property type="term" value="F:DNA-binding transcription factor activity"/>
    <property type="evidence" value="ECO:0007669"/>
    <property type="project" value="UniProtKB-UniRule"/>
</dbReference>
<dbReference type="Gene3D" id="3.40.1550.20">
    <property type="entry name" value="Transcriptional regulator MraZ domain"/>
    <property type="match status" value="1"/>
</dbReference>
<comment type="subcellular location">
    <subcellularLocation>
        <location evidence="7">Cytoplasm</location>
        <location evidence="7">Nucleoid</location>
    </subcellularLocation>
</comment>
<proteinExistence type="inferred from homology"/>
<dbReference type="GO" id="GO:0000976">
    <property type="term" value="F:transcription cis-regulatory region binding"/>
    <property type="evidence" value="ECO:0007669"/>
    <property type="project" value="TreeGrafter"/>
</dbReference>
<dbReference type="PROSITE" id="PS51740">
    <property type="entry name" value="SPOVT_ABRB"/>
    <property type="match status" value="2"/>
</dbReference>
<protein>
    <recommendedName>
        <fullName evidence="1 7">Transcriptional regulator MraZ</fullName>
    </recommendedName>
</protein>
<dbReference type="InterPro" id="IPR037914">
    <property type="entry name" value="SpoVT-AbrB_sf"/>
</dbReference>
<keyword evidence="5 7" id="KW-0238">DNA-binding</keyword>
<keyword evidence="11" id="KW-1185">Reference proteome</keyword>
<dbReference type="Proteomes" id="UP000621454">
    <property type="component" value="Unassembled WGS sequence"/>
</dbReference>
<evidence type="ECO:0000313" key="10">
    <source>
        <dbReference type="EMBL" id="GGB19210.1"/>
    </source>
</evidence>
<feature type="domain" description="SpoVT-AbrB" evidence="9">
    <location>
        <begin position="79"/>
        <end position="122"/>
    </location>
</feature>
<comment type="subunit">
    <text evidence="7">Forms oligomers.</text>
</comment>
<dbReference type="InterPro" id="IPR003444">
    <property type="entry name" value="MraZ"/>
</dbReference>
<evidence type="ECO:0000256" key="4">
    <source>
        <dbReference type="ARBA" id="ARBA00023015"/>
    </source>
</evidence>
<feature type="region of interest" description="Disordered" evidence="8">
    <location>
        <begin position="62"/>
        <end position="92"/>
    </location>
</feature>